<dbReference type="FunCoup" id="A0A1D2VR17">
    <property type="interactions" value="430"/>
</dbReference>
<dbReference type="AlphaFoldDB" id="A0A1D2VR17"/>
<dbReference type="GO" id="GO:0000775">
    <property type="term" value="C:chromosome, centromeric region"/>
    <property type="evidence" value="ECO:0007669"/>
    <property type="project" value="TreeGrafter"/>
</dbReference>
<keyword evidence="4" id="KW-1185">Reference proteome</keyword>
<gene>
    <name evidence="3" type="ORF">ASCRUDRAFT_157787</name>
</gene>
<dbReference type="GO" id="GO:0031390">
    <property type="term" value="C:Ctf18 RFC-like complex"/>
    <property type="evidence" value="ECO:0007669"/>
    <property type="project" value="EnsemblFungi"/>
</dbReference>
<keyword evidence="2" id="KW-0235">DNA replication</keyword>
<proteinExistence type="inferred from homology"/>
<dbReference type="Pfam" id="PF09724">
    <property type="entry name" value="Dcc1"/>
    <property type="match status" value="1"/>
</dbReference>
<dbReference type="PANTHER" id="PTHR13395:SF6">
    <property type="entry name" value="SISTER CHROMATID COHESION PROTEIN DCC1"/>
    <property type="match status" value="1"/>
</dbReference>
<dbReference type="OrthoDB" id="276989at2759"/>
<dbReference type="GO" id="GO:0035753">
    <property type="term" value="P:maintenance of DNA trinucleotide repeats"/>
    <property type="evidence" value="ECO:0007669"/>
    <property type="project" value="EnsemblFungi"/>
</dbReference>
<organism evidence="3 4">
    <name type="scientific">Ascoidea rubescens DSM 1968</name>
    <dbReference type="NCBI Taxonomy" id="1344418"/>
    <lineage>
        <taxon>Eukaryota</taxon>
        <taxon>Fungi</taxon>
        <taxon>Dikarya</taxon>
        <taxon>Ascomycota</taxon>
        <taxon>Saccharomycotina</taxon>
        <taxon>Saccharomycetes</taxon>
        <taxon>Ascoideaceae</taxon>
        <taxon>Ascoidea</taxon>
    </lineage>
</organism>
<dbReference type="GeneID" id="30963011"/>
<dbReference type="InterPro" id="IPR019128">
    <property type="entry name" value="Dcc1"/>
</dbReference>
<dbReference type="PANTHER" id="PTHR13395">
    <property type="entry name" value="SISTER CHROMATID COHESION PROTEIN DCC1-RELATED"/>
    <property type="match status" value="1"/>
</dbReference>
<evidence type="ECO:0000313" key="3">
    <source>
        <dbReference type="EMBL" id="ODV64040.1"/>
    </source>
</evidence>
<dbReference type="STRING" id="1344418.A0A1D2VR17"/>
<evidence type="ECO:0008006" key="5">
    <source>
        <dbReference type="Google" id="ProtNLM"/>
    </source>
</evidence>
<protein>
    <recommendedName>
        <fullName evidence="5">Sister chromatid cohesion protein DCC1</fullName>
    </recommendedName>
</protein>
<evidence type="ECO:0000256" key="1">
    <source>
        <dbReference type="ARBA" id="ARBA00007017"/>
    </source>
</evidence>
<dbReference type="InParanoid" id="A0A1D2VR17"/>
<evidence type="ECO:0000256" key="2">
    <source>
        <dbReference type="ARBA" id="ARBA00022705"/>
    </source>
</evidence>
<dbReference type="GO" id="GO:0000785">
    <property type="term" value="C:chromatin"/>
    <property type="evidence" value="ECO:0007669"/>
    <property type="project" value="TreeGrafter"/>
</dbReference>
<reference evidence="4" key="1">
    <citation type="submission" date="2016-05" db="EMBL/GenBank/DDBJ databases">
        <title>Comparative genomics of biotechnologically important yeasts.</title>
        <authorList>
            <consortium name="DOE Joint Genome Institute"/>
            <person name="Riley R."/>
            <person name="Haridas S."/>
            <person name="Wolfe K.H."/>
            <person name="Lopes M.R."/>
            <person name="Hittinger C.T."/>
            <person name="Goker M."/>
            <person name="Salamov A."/>
            <person name="Wisecaver J."/>
            <person name="Long T.M."/>
            <person name="Aerts A.L."/>
            <person name="Barry K."/>
            <person name="Choi C."/>
            <person name="Clum A."/>
            <person name="Coughlan A.Y."/>
            <person name="Deshpande S."/>
            <person name="Douglass A.P."/>
            <person name="Hanson S.J."/>
            <person name="Klenk H.-P."/>
            <person name="Labutti K."/>
            <person name="Lapidus A."/>
            <person name="Lindquist E."/>
            <person name="Lipzen A."/>
            <person name="Meier-Kolthoff J.P."/>
            <person name="Ohm R.A."/>
            <person name="Otillar R.P."/>
            <person name="Pangilinan J."/>
            <person name="Peng Y."/>
            <person name="Rokas A."/>
            <person name="Rosa C.A."/>
            <person name="Scheuner C."/>
            <person name="Sibirny A.A."/>
            <person name="Slot J.C."/>
            <person name="Stielow J.B."/>
            <person name="Sun H."/>
            <person name="Kurtzman C.P."/>
            <person name="Blackwell M."/>
            <person name="Grigoriev I.V."/>
            <person name="Jeffries T.W."/>
        </authorList>
    </citation>
    <scope>NUCLEOTIDE SEQUENCE [LARGE SCALE GENOMIC DNA]</scope>
    <source>
        <strain evidence="4">DSM 1968</strain>
    </source>
</reference>
<name>A0A1D2VR17_9ASCO</name>
<sequence>MDKRNVDVYACLSMDASIRTVELNRDLIEIIKNKSDSLYLKASNTEGETVLCSSSKTYQLRNKKHSNTVLLSKSQCRVFDSSQLKKLIGFSKLTSDFECVPKTNTIDVSNLPIYHDSLTFLSNSGKGQVPTNYISLDQLIDNTPLSINEFNLLWAELGGCEINGIACLLSNEVVHKTLTLLITSIIANDLEFNNLDLMHCVDSVGNATDYPINIVRSILMKFCTNDCINSQDDKFKLDETKIARWYGMKALELYAKKPILIDDFLIKWKSIFPKFYSVPISMKLLHGNFGRPYSNNFQNYNKIQFFPKNLLSNKIDERFRQLFKFQNQWAIEEFIPFVIDLNKNQKLKIDKFIMKYAKRKMINNNKEVVITSK</sequence>
<dbReference type="GO" id="GO:0034398">
    <property type="term" value="P:telomere tethering at nuclear periphery"/>
    <property type="evidence" value="ECO:0007669"/>
    <property type="project" value="EnsemblFungi"/>
</dbReference>
<comment type="similarity">
    <text evidence="1">Belongs to the DCC1 family.</text>
</comment>
<dbReference type="EMBL" id="KV454475">
    <property type="protein sequence ID" value="ODV64040.1"/>
    <property type="molecule type" value="Genomic_DNA"/>
</dbReference>
<dbReference type="GO" id="GO:0034088">
    <property type="term" value="P:maintenance of mitotic sister chromatid cohesion"/>
    <property type="evidence" value="ECO:0007669"/>
    <property type="project" value="TreeGrafter"/>
</dbReference>
<dbReference type="Proteomes" id="UP000095038">
    <property type="component" value="Unassembled WGS sequence"/>
</dbReference>
<dbReference type="GO" id="GO:0006260">
    <property type="term" value="P:DNA replication"/>
    <property type="evidence" value="ECO:0007669"/>
    <property type="project" value="UniProtKB-KW"/>
</dbReference>
<dbReference type="RefSeq" id="XP_020050347.1">
    <property type="nucleotide sequence ID" value="XM_020189375.1"/>
</dbReference>
<accession>A0A1D2VR17</accession>
<evidence type="ECO:0000313" key="4">
    <source>
        <dbReference type="Proteomes" id="UP000095038"/>
    </source>
</evidence>